<dbReference type="GO" id="GO:0006508">
    <property type="term" value="P:proteolysis"/>
    <property type="evidence" value="ECO:0007669"/>
    <property type="project" value="UniProtKB-KW"/>
</dbReference>
<evidence type="ECO:0000256" key="3">
    <source>
        <dbReference type="ARBA" id="ARBA00022475"/>
    </source>
</evidence>
<evidence type="ECO:0000256" key="8">
    <source>
        <dbReference type="ARBA" id="ARBA00022801"/>
    </source>
</evidence>
<protein>
    <recommendedName>
        <fullName evidence="14">Zinc metalloprotease</fullName>
    </recommendedName>
</protein>
<dbReference type="Pfam" id="PF00571">
    <property type="entry name" value="CBS"/>
    <property type="match status" value="2"/>
</dbReference>
<evidence type="ECO:0000256" key="10">
    <source>
        <dbReference type="ARBA" id="ARBA00022989"/>
    </source>
</evidence>
<evidence type="ECO:0000256" key="11">
    <source>
        <dbReference type="ARBA" id="ARBA00023049"/>
    </source>
</evidence>
<feature type="binding site" evidence="16">
    <location>
        <position position="70"/>
    </location>
    <ligand>
        <name>Zn(2+)</name>
        <dbReference type="ChEBI" id="CHEBI:29105"/>
        <note>catalytic</note>
    </ligand>
</feature>
<dbReference type="GO" id="GO:0005886">
    <property type="term" value="C:plasma membrane"/>
    <property type="evidence" value="ECO:0007669"/>
    <property type="project" value="UniProtKB-SubCell"/>
</dbReference>
<dbReference type="AlphaFoldDB" id="A0A7C1ZPQ2"/>
<feature type="transmembrane region" description="Helical" evidence="14">
    <location>
        <begin position="20"/>
        <end position="37"/>
    </location>
</feature>
<feature type="binding site" evidence="16">
    <location>
        <position position="163"/>
    </location>
    <ligand>
        <name>Zn(2+)</name>
        <dbReference type="ChEBI" id="CHEBI:29105"/>
        <note>catalytic</note>
    </ligand>
</feature>
<evidence type="ECO:0000313" key="21">
    <source>
        <dbReference type="Proteomes" id="UP000070560"/>
    </source>
</evidence>
<dbReference type="PANTHER" id="PTHR39188:SF3">
    <property type="entry name" value="STAGE IV SPORULATION PROTEIN FB"/>
    <property type="match status" value="1"/>
</dbReference>
<dbReference type="InterPro" id="IPR016483">
    <property type="entry name" value="UCP006404_Pept_M50_CBS"/>
</dbReference>
<dbReference type="SMART" id="SM00116">
    <property type="entry name" value="CBS"/>
    <property type="match status" value="2"/>
</dbReference>
<sequence length="371" mass="42197">MTSFKLGKIKGIEIRLDFSWFIVFVLFSWTLATYYFPEQYPHWSMELNWGMGFLACLLLFVSVLLHELAHSLVAQRHGEEVKSITLFILGGVAQIAKEPETPYMEFTMAIAGPLASFCLGMTFLGLKWIVTPISEPLTALTKYLAYINFILCGFNLLPGYPMDGGRVLKAILWKKTGNLKQATRWAAKTGRGIALFFVFFGLFQILAGFWLNGLWILFIGWFLYQASIKSYQQVLIKDFLKEIKAKDVMNSDFIIVSPDTTLKTLVDEYILKKGQRAFFVGREDEILGIISLEDVKKVIPEGRGTLSVKEVMTPRDRLQTVTPDDDAIKVLERLTSLDIHQIPVIMDNRIIGIVTRNTILHLLQVRLELGE</sequence>
<dbReference type="InterPro" id="IPR000644">
    <property type="entry name" value="CBS_dom"/>
</dbReference>
<keyword evidence="9 14" id="KW-0862">Zinc</keyword>
<comment type="similarity">
    <text evidence="2 14">Belongs to the peptidase M50B family.</text>
</comment>
<feature type="transmembrane region" description="Helical" evidence="14">
    <location>
        <begin position="143"/>
        <end position="160"/>
    </location>
</feature>
<feature type="domain" description="CBS" evidence="18">
    <location>
        <begin position="249"/>
        <end position="306"/>
    </location>
</feature>
<comment type="subcellular location">
    <subcellularLocation>
        <location evidence="1 14">Cell membrane</location>
        <topology evidence="1 14">Multi-pass membrane protein</topology>
    </subcellularLocation>
</comment>
<evidence type="ECO:0000256" key="9">
    <source>
        <dbReference type="ARBA" id="ARBA00022833"/>
    </source>
</evidence>
<name>A0A7C1ZPQ2_DESA2</name>
<dbReference type="PIRSF" id="PIRSF006404">
    <property type="entry name" value="UCP006404_Pept_M50_CBS"/>
    <property type="match status" value="1"/>
</dbReference>
<keyword evidence="4 14" id="KW-0645">Protease</keyword>
<dbReference type="InterPro" id="IPR008915">
    <property type="entry name" value="Peptidase_M50"/>
</dbReference>
<evidence type="ECO:0000256" key="4">
    <source>
        <dbReference type="ARBA" id="ARBA00022670"/>
    </source>
</evidence>
<dbReference type="Gene3D" id="3.10.580.10">
    <property type="entry name" value="CBS-domain"/>
    <property type="match status" value="1"/>
</dbReference>
<dbReference type="EMBL" id="DRIH01000276">
    <property type="protein sequence ID" value="HEC68647.1"/>
    <property type="molecule type" value="Genomic_DNA"/>
</dbReference>
<reference evidence="20" key="2">
    <citation type="journal article" date="2020" name="mSystems">
        <title>Genome- and Community-Level Interaction Insights into Carbon Utilization and Element Cycling Functions of Hydrothermarchaeota in Hydrothermal Sediment.</title>
        <authorList>
            <person name="Zhou Z."/>
            <person name="Liu Y."/>
            <person name="Xu W."/>
            <person name="Pan J."/>
            <person name="Luo Z.H."/>
            <person name="Li M."/>
        </authorList>
    </citation>
    <scope>NUCLEOTIDE SEQUENCE [LARGE SCALE GENOMIC DNA]</scope>
    <source>
        <strain evidence="20">HyVt-389</strain>
    </source>
</reference>
<evidence type="ECO:0000256" key="17">
    <source>
        <dbReference type="PROSITE-ProRule" id="PRU00703"/>
    </source>
</evidence>
<proteinExistence type="inferred from homology"/>
<gene>
    <name evidence="20" type="ORF">ENI35_07585</name>
    <name evidence="19" type="ORF">HS1_001867</name>
</gene>
<keyword evidence="10 14" id="KW-1133">Transmembrane helix</keyword>
<keyword evidence="7" id="KW-0677">Repeat</keyword>
<feature type="domain" description="CBS" evidence="18">
    <location>
        <begin position="312"/>
        <end position="369"/>
    </location>
</feature>
<evidence type="ECO:0000256" key="5">
    <source>
        <dbReference type="ARBA" id="ARBA00022692"/>
    </source>
</evidence>
<dbReference type="SUPFAM" id="SSF54631">
    <property type="entry name" value="CBS-domain pair"/>
    <property type="match status" value="1"/>
</dbReference>
<dbReference type="PANTHER" id="PTHR39188">
    <property type="entry name" value="MEMBRANE-ASSOCIATED ZINC METALLOPROTEASE M50B"/>
    <property type="match status" value="1"/>
</dbReference>
<keyword evidence="5 14" id="KW-0812">Transmembrane</keyword>
<feature type="transmembrane region" description="Helical" evidence="14">
    <location>
        <begin position="108"/>
        <end position="131"/>
    </location>
</feature>
<feature type="active site" evidence="15">
    <location>
        <position position="67"/>
    </location>
</feature>
<keyword evidence="8 14" id="KW-0378">Hydrolase</keyword>
<evidence type="ECO:0000313" key="19">
    <source>
        <dbReference type="EMBL" id="AMM41661.1"/>
    </source>
</evidence>
<feature type="binding site" evidence="16">
    <location>
        <position position="66"/>
    </location>
    <ligand>
        <name>Zn(2+)</name>
        <dbReference type="ChEBI" id="CHEBI:29105"/>
        <note>catalytic</note>
    </ligand>
</feature>
<keyword evidence="21" id="KW-1185">Reference proteome</keyword>
<organism evidence="20">
    <name type="scientific">Desulfofervidus auxilii</name>
    <dbReference type="NCBI Taxonomy" id="1621989"/>
    <lineage>
        <taxon>Bacteria</taxon>
        <taxon>Pseudomonadati</taxon>
        <taxon>Thermodesulfobacteriota</taxon>
        <taxon>Candidatus Desulfofervidia</taxon>
        <taxon>Candidatus Desulfofervidales</taxon>
        <taxon>Candidatus Desulfofervidaceae</taxon>
        <taxon>Candidatus Desulfofervidus</taxon>
    </lineage>
</organism>
<dbReference type="GO" id="GO:0008237">
    <property type="term" value="F:metallopeptidase activity"/>
    <property type="evidence" value="ECO:0007669"/>
    <property type="project" value="UniProtKB-UniRule"/>
</dbReference>
<dbReference type="GO" id="GO:0046872">
    <property type="term" value="F:metal ion binding"/>
    <property type="evidence" value="ECO:0007669"/>
    <property type="project" value="UniProtKB-UniRule"/>
</dbReference>
<dbReference type="Pfam" id="PF02163">
    <property type="entry name" value="Peptidase_M50"/>
    <property type="match status" value="2"/>
</dbReference>
<dbReference type="CDD" id="cd06164">
    <property type="entry name" value="S2P-M50_SpoIVFB_CBS"/>
    <property type="match status" value="1"/>
</dbReference>
<dbReference type="EMBL" id="CP013015">
    <property type="protein sequence ID" value="AMM41661.1"/>
    <property type="molecule type" value="Genomic_DNA"/>
</dbReference>
<accession>A0A7C1ZPQ2</accession>
<dbReference type="InterPro" id="IPR046342">
    <property type="entry name" value="CBS_dom_sf"/>
</dbReference>
<evidence type="ECO:0000256" key="6">
    <source>
        <dbReference type="ARBA" id="ARBA00022723"/>
    </source>
</evidence>
<evidence type="ECO:0000256" key="2">
    <source>
        <dbReference type="ARBA" id="ARBA00007931"/>
    </source>
</evidence>
<dbReference type="RefSeq" id="WP_066064424.1">
    <property type="nucleotide sequence ID" value="NZ_CP013015.1"/>
</dbReference>
<keyword evidence="11 14" id="KW-0482">Metalloprotease</keyword>
<dbReference type="OrthoDB" id="9781963at2"/>
<comment type="cofactor">
    <cofactor evidence="14 16">
        <name>Zn(2+)</name>
        <dbReference type="ChEBI" id="CHEBI:29105"/>
    </cofactor>
    <text evidence="14 16">Binds 1 zinc ion per subunit.</text>
</comment>
<keyword evidence="6 14" id="KW-0479">Metal-binding</keyword>
<dbReference type="Proteomes" id="UP000885738">
    <property type="component" value="Unassembled WGS sequence"/>
</dbReference>
<dbReference type="KEGG" id="daw:HS1_001867"/>
<evidence type="ECO:0000256" key="13">
    <source>
        <dbReference type="ARBA" id="ARBA00023136"/>
    </source>
</evidence>
<evidence type="ECO:0000256" key="16">
    <source>
        <dbReference type="PIRSR" id="PIRSR006404-2"/>
    </source>
</evidence>
<evidence type="ECO:0000259" key="18">
    <source>
        <dbReference type="PROSITE" id="PS51371"/>
    </source>
</evidence>
<feature type="transmembrane region" description="Helical" evidence="14">
    <location>
        <begin position="49"/>
        <end position="69"/>
    </location>
</feature>
<dbReference type="PROSITE" id="PS51371">
    <property type="entry name" value="CBS"/>
    <property type="match status" value="2"/>
</dbReference>
<evidence type="ECO:0000256" key="14">
    <source>
        <dbReference type="PIRNR" id="PIRNR006404"/>
    </source>
</evidence>
<keyword evidence="3 14" id="KW-1003">Cell membrane</keyword>
<evidence type="ECO:0000256" key="12">
    <source>
        <dbReference type="ARBA" id="ARBA00023122"/>
    </source>
</evidence>
<feature type="transmembrane region" description="Helical" evidence="14">
    <location>
        <begin position="193"/>
        <end position="224"/>
    </location>
</feature>
<evidence type="ECO:0000313" key="20">
    <source>
        <dbReference type="EMBL" id="HEC68647.1"/>
    </source>
</evidence>
<dbReference type="Proteomes" id="UP000070560">
    <property type="component" value="Chromosome"/>
</dbReference>
<evidence type="ECO:0000256" key="7">
    <source>
        <dbReference type="ARBA" id="ARBA00022737"/>
    </source>
</evidence>
<keyword evidence="12 17" id="KW-0129">CBS domain</keyword>
<keyword evidence="13 14" id="KW-0472">Membrane</keyword>
<evidence type="ECO:0000256" key="1">
    <source>
        <dbReference type="ARBA" id="ARBA00004651"/>
    </source>
</evidence>
<evidence type="ECO:0000256" key="15">
    <source>
        <dbReference type="PIRSR" id="PIRSR006404-1"/>
    </source>
</evidence>
<reference evidence="19 21" key="1">
    <citation type="submission" date="2015-10" db="EMBL/GenBank/DDBJ databases">
        <title>Candidatus Desulfofervidus auxilii, a hydrogenotrophic sulfate-reducing bacterium involved in the thermophilic anaerobic oxidation of methane.</title>
        <authorList>
            <person name="Krukenberg V."/>
            <person name="Richter M."/>
            <person name="Wegener G."/>
        </authorList>
    </citation>
    <scope>NUCLEOTIDE SEQUENCE [LARGE SCALE GENOMIC DNA]</scope>
    <source>
        <strain evidence="19 21">HS1</strain>
    </source>
</reference>